<accession>A0A3G6RFP9</accession>
<evidence type="ECO:0000313" key="3">
    <source>
        <dbReference type="Proteomes" id="UP000236262"/>
    </source>
</evidence>
<dbReference type="EMBL" id="CP033924">
    <property type="protein sequence ID" value="AZA82291.1"/>
    <property type="molecule type" value="Genomic_DNA"/>
</dbReference>
<dbReference type="OrthoDB" id="799937at2"/>
<dbReference type="KEGG" id="clac:EG342_10460"/>
<dbReference type="SUPFAM" id="SSF46689">
    <property type="entry name" value="Homeodomain-like"/>
    <property type="match status" value="1"/>
</dbReference>
<sequence length="146" mass="17444">MLYKEIHIGKFIKERVEENEIPMERICKFLGKDEESVENMFKSRSLDADLLLRWSKLLEYDFFRLYSSHLILYAPPAAVNKNQQKSDKIPYFRKNIYTQEIKDFIMKRILSGEMTQSEVIKEYSIPKSTLHRWLQKTDNTNGENNS</sequence>
<evidence type="ECO:0000313" key="1">
    <source>
        <dbReference type="EMBL" id="AZA82291.1"/>
    </source>
</evidence>
<organism evidence="2 3">
    <name type="scientific">Chryseobacterium lactis</name>
    <dbReference type="NCBI Taxonomy" id="1241981"/>
    <lineage>
        <taxon>Bacteria</taxon>
        <taxon>Pseudomonadati</taxon>
        <taxon>Bacteroidota</taxon>
        <taxon>Flavobacteriia</taxon>
        <taxon>Flavobacteriales</taxon>
        <taxon>Weeksellaceae</taxon>
        <taxon>Chryseobacterium group</taxon>
        <taxon>Chryseobacterium</taxon>
    </lineage>
</organism>
<dbReference type="Proteomes" id="UP000236262">
    <property type="component" value="Unassembled WGS sequence"/>
</dbReference>
<evidence type="ECO:0000313" key="4">
    <source>
        <dbReference type="Proteomes" id="UP000279972"/>
    </source>
</evidence>
<dbReference type="EMBL" id="PPEH01000003">
    <property type="protein sequence ID" value="PNW14035.1"/>
    <property type="molecule type" value="Genomic_DNA"/>
</dbReference>
<reference evidence="2 3" key="1">
    <citation type="submission" date="2018-01" db="EMBL/GenBank/DDBJ databases">
        <title>Draft genome sequences of Chryseobacterium lactis NCTC11390, Chryseobacterium oncorhynchi 701B-08, and Chryseobacterium viscerum 687B-08.</title>
        <authorList>
            <person name="Jeong J.-J."/>
            <person name="Lee Y.J."/>
            <person name="Park B."/>
            <person name="Choi I.-G."/>
            <person name="Kim K.D."/>
        </authorList>
    </citation>
    <scope>NUCLEOTIDE SEQUENCE [LARGE SCALE GENOMIC DNA]</scope>
    <source>
        <strain evidence="2 3">NCTC11390</strain>
    </source>
</reference>
<dbReference type="InterPro" id="IPR009057">
    <property type="entry name" value="Homeodomain-like_sf"/>
</dbReference>
<keyword evidence="4" id="KW-1185">Reference proteome</keyword>
<evidence type="ECO:0000313" key="2">
    <source>
        <dbReference type="EMBL" id="PNW14035.1"/>
    </source>
</evidence>
<reference evidence="1 4" key="2">
    <citation type="submission" date="2018-11" db="EMBL/GenBank/DDBJ databases">
        <title>Proposal to divide the Flavobacteriaceae and reorganize its genera based on Amino Acid Identity values calculated from whole genome sequences.</title>
        <authorList>
            <person name="Nicholson A.C."/>
            <person name="Gulvik C.A."/>
            <person name="Whitney A.M."/>
            <person name="Humrighouse B.W."/>
            <person name="Bell M."/>
            <person name="Holmes B."/>
            <person name="Steigerwalt A.G."/>
            <person name="Villarma A."/>
            <person name="Sheth M."/>
            <person name="Batra D."/>
            <person name="Pryor J."/>
            <person name="Bernardet J.-F."/>
            <person name="Hugo C."/>
            <person name="Kampfer P."/>
            <person name="Newman J."/>
            <person name="McQuiston J.R."/>
        </authorList>
    </citation>
    <scope>NUCLEOTIDE SEQUENCE [LARGE SCALE GENOMIC DNA]</scope>
    <source>
        <strain evidence="1 4">KC_1864</strain>
    </source>
</reference>
<protein>
    <submittedName>
        <fullName evidence="2">Transposase</fullName>
    </submittedName>
</protein>
<dbReference type="Proteomes" id="UP000279972">
    <property type="component" value="Chromosome"/>
</dbReference>
<dbReference type="Gene3D" id="1.10.10.60">
    <property type="entry name" value="Homeodomain-like"/>
    <property type="match status" value="1"/>
</dbReference>
<gene>
    <name evidence="2" type="ORF">C1637_09245</name>
    <name evidence="1" type="ORF">EG342_10460</name>
</gene>
<dbReference type="AlphaFoldDB" id="A0A3G6RFP9"/>
<proteinExistence type="predicted"/>
<dbReference type="RefSeq" id="WP_103291205.1">
    <property type="nucleotide sequence ID" value="NZ_CP033924.1"/>
</dbReference>
<name>A0A3G6RFP9_CHRLC</name>